<protein>
    <submittedName>
        <fullName evidence="1">Uncharacterized protein</fullName>
    </submittedName>
</protein>
<keyword evidence="2" id="KW-1185">Reference proteome</keyword>
<sequence>MSTPCYIEMKLGEHLLKEMEEDLLEEAAEKLQEEMFESVEKAAQCNSDLADFVDAFGEELYDFLFKRAKEQLLSREDDV</sequence>
<gene>
    <name evidence="1" type="ORF">GZ77_21270</name>
</gene>
<dbReference type="EMBL" id="JOKG01000004">
    <property type="protein sequence ID" value="KEQ12961.1"/>
    <property type="molecule type" value="Genomic_DNA"/>
</dbReference>
<proteinExistence type="predicted"/>
<dbReference type="Proteomes" id="UP000028006">
    <property type="component" value="Unassembled WGS sequence"/>
</dbReference>
<accession>A0A081N3D8</accession>
<reference evidence="1 2" key="1">
    <citation type="submission" date="2014-06" db="EMBL/GenBank/DDBJ databases">
        <title>Whole Genome Sequences of Three Symbiotic Endozoicomonas Bacteria.</title>
        <authorList>
            <person name="Neave M.J."/>
            <person name="Apprill A."/>
            <person name="Voolstra C.R."/>
        </authorList>
    </citation>
    <scope>NUCLEOTIDE SEQUENCE [LARGE SCALE GENOMIC DNA]</scope>
    <source>
        <strain evidence="1 2">LMG 24815</strain>
    </source>
</reference>
<name>A0A081N3D8_9GAMM</name>
<evidence type="ECO:0000313" key="1">
    <source>
        <dbReference type="EMBL" id="KEQ12961.1"/>
    </source>
</evidence>
<dbReference type="RefSeq" id="WP_034878422.1">
    <property type="nucleotide sequence ID" value="NZ_JOKG01000004.1"/>
</dbReference>
<dbReference type="AlphaFoldDB" id="A0A081N3D8"/>
<evidence type="ECO:0000313" key="2">
    <source>
        <dbReference type="Proteomes" id="UP000028006"/>
    </source>
</evidence>
<organism evidence="1 2">
    <name type="scientific">Endozoicomonas montiporae</name>
    <dbReference type="NCBI Taxonomy" id="1027273"/>
    <lineage>
        <taxon>Bacteria</taxon>
        <taxon>Pseudomonadati</taxon>
        <taxon>Pseudomonadota</taxon>
        <taxon>Gammaproteobacteria</taxon>
        <taxon>Oceanospirillales</taxon>
        <taxon>Endozoicomonadaceae</taxon>
        <taxon>Endozoicomonas</taxon>
    </lineage>
</organism>
<comment type="caution">
    <text evidence="1">The sequence shown here is derived from an EMBL/GenBank/DDBJ whole genome shotgun (WGS) entry which is preliminary data.</text>
</comment>